<sequence length="765" mass="82177">MKNSRFLLDIMLLIFPLLALTLYIVNQDTTWGQNTAVILIISTIPSLLLLTYEVVKSLLSHKFGVDLLAILSMSGALWMDEPATAAVIAAMTASGRFLENYARGRAEREMVALLSRVPRFANRLTENGIQVIPVESIQPGYLLLVKLGETIPVDGPLVSVSAVLNESSITGESLPVTRQTGELLLSGTINAGDALKMHAARAAKDSTLQGIISVVEQAGQARAPAVRLADRYAAWFIPFTLGVAWLAGMVSHDPLRALAVLVVATPCPLLLAVPVALVSGISRCAKRGILIKGSSALEQLARADYLFFDKTGTLTGGMAKLMSIHSFSPQFTQPDLLKLAASMDQLSCHVIASAILQAAQEQGLGSLPMPESVQEVAGAGLTGKVNGQQVCIGTLDFVLSQSHAGNWLESARQRLLIENSTVVAIAVNSELVGWLLFSDQLRLETPRALRMLRKSGVHEIVMLTGDKQEVAESIGTGLGVDQVLAELTPEMKLKYVSKASSAHCTMMVGDGVNDAPALAAADVGVAMGARGTAAAAESADVVLLTDRLDRLAEAKVIARLSIRIARQSVWLGMGLCCVAMVFAALGLLLPFEGALLQEFIDLLAIMSALRVLASGITRPADRTMSAEQVAALRNEHHRLQPLLQRLTEVATLLPQASPEERRTLMKTLHDQLTQDILAHEQQDEQGLYPTMTLMLAGDDPLAAMSRSHQEIYLLVRKLGQLSILLQSTDGSPGTVQDIQQCLYGLEAILRLHFAQEEELFSGLQN</sequence>
<feature type="domain" description="P-type ATPase A" evidence="11">
    <location>
        <begin position="117"/>
        <end position="216"/>
    </location>
</feature>
<feature type="transmembrane region" description="Helical" evidence="10">
    <location>
        <begin position="232"/>
        <end position="251"/>
    </location>
</feature>
<feature type="transmembrane region" description="Helical" evidence="10">
    <location>
        <begin position="569"/>
        <end position="589"/>
    </location>
</feature>
<dbReference type="PROSITE" id="PS00154">
    <property type="entry name" value="ATPASE_E1_E2"/>
    <property type="match status" value="1"/>
</dbReference>
<keyword evidence="7 10" id="KW-0472">Membrane</keyword>
<feature type="domain" description="Hemerythrin-like" evidence="12">
    <location>
        <begin position="629"/>
        <end position="760"/>
    </location>
</feature>
<name>A0A7T0DZX8_9ENTR</name>
<dbReference type="InterPro" id="IPR023214">
    <property type="entry name" value="HAD_sf"/>
</dbReference>
<evidence type="ECO:0000256" key="6">
    <source>
        <dbReference type="ARBA" id="ARBA00022989"/>
    </source>
</evidence>
<dbReference type="GO" id="GO:0005886">
    <property type="term" value="C:plasma membrane"/>
    <property type="evidence" value="ECO:0007669"/>
    <property type="project" value="UniProtKB-SubCell"/>
</dbReference>
<dbReference type="NCBIfam" id="TIGR01525">
    <property type="entry name" value="ATPase-IB_hvy"/>
    <property type="match status" value="1"/>
</dbReference>
<dbReference type="InterPro" id="IPR044492">
    <property type="entry name" value="P_typ_ATPase_HD_dom"/>
</dbReference>
<evidence type="ECO:0000256" key="10">
    <source>
        <dbReference type="RuleBase" id="RU362081"/>
    </source>
</evidence>
<dbReference type="SUPFAM" id="SSF56784">
    <property type="entry name" value="HAD-like"/>
    <property type="match status" value="1"/>
</dbReference>
<feature type="transmembrane region" description="Helical" evidence="10">
    <location>
        <begin position="257"/>
        <end position="278"/>
    </location>
</feature>
<accession>A0A7T0DZX8</accession>
<dbReference type="Pfam" id="PF00122">
    <property type="entry name" value="E1-E2_ATPase"/>
    <property type="match status" value="1"/>
</dbReference>
<comment type="catalytic activity">
    <reaction evidence="9">
        <text>Zn(2+)(in) + ATP + H2O = Zn(2+)(out) + ADP + phosphate + H(+)</text>
        <dbReference type="Rhea" id="RHEA:20621"/>
        <dbReference type="ChEBI" id="CHEBI:15377"/>
        <dbReference type="ChEBI" id="CHEBI:15378"/>
        <dbReference type="ChEBI" id="CHEBI:29105"/>
        <dbReference type="ChEBI" id="CHEBI:30616"/>
        <dbReference type="ChEBI" id="CHEBI:43474"/>
        <dbReference type="ChEBI" id="CHEBI:456216"/>
        <dbReference type="EC" id="7.2.2.12"/>
    </reaction>
</comment>
<dbReference type="InterPro" id="IPR018303">
    <property type="entry name" value="ATPase_P-typ_P_site"/>
</dbReference>
<dbReference type="InterPro" id="IPR023299">
    <property type="entry name" value="ATPase_P-typ_cyto_dom_N"/>
</dbReference>
<dbReference type="InterPro" id="IPR008250">
    <property type="entry name" value="ATPase_P-typ_transduc_dom_A_sf"/>
</dbReference>
<dbReference type="Gene3D" id="2.70.150.10">
    <property type="entry name" value="Calcium-transporting ATPase, cytoplasmic transduction domain A"/>
    <property type="match status" value="1"/>
</dbReference>
<comment type="similarity">
    <text evidence="2 10">Belongs to the cation transport ATPase (P-type) (TC 3.A.3) family. Type IB subfamily.</text>
</comment>
<keyword evidence="10" id="KW-0067">ATP-binding</keyword>
<dbReference type="GO" id="GO:0016463">
    <property type="term" value="F:P-type zinc transporter activity"/>
    <property type="evidence" value="ECO:0007669"/>
    <property type="project" value="UniProtKB-EC"/>
</dbReference>
<dbReference type="InterPro" id="IPR001757">
    <property type="entry name" value="P_typ_ATPase"/>
</dbReference>
<dbReference type="GO" id="GO:0016887">
    <property type="term" value="F:ATP hydrolysis activity"/>
    <property type="evidence" value="ECO:0007669"/>
    <property type="project" value="InterPro"/>
</dbReference>
<dbReference type="PANTHER" id="PTHR48085">
    <property type="entry name" value="CADMIUM/ZINC-TRANSPORTING ATPASE HMA2-RELATED"/>
    <property type="match status" value="1"/>
</dbReference>
<dbReference type="NCBIfam" id="TIGR01494">
    <property type="entry name" value="ATPase_P-type"/>
    <property type="match status" value="1"/>
</dbReference>
<dbReference type="EMBL" id="CP061801">
    <property type="protein sequence ID" value="QPK02595.1"/>
    <property type="molecule type" value="Genomic_DNA"/>
</dbReference>
<dbReference type="EC" id="7.2.2.12" evidence="8"/>
<dbReference type="GO" id="GO:0015086">
    <property type="term" value="F:cadmium ion transmembrane transporter activity"/>
    <property type="evidence" value="ECO:0007669"/>
    <property type="project" value="TreeGrafter"/>
</dbReference>
<reference evidence="13" key="1">
    <citation type="submission" date="2020-09" db="EMBL/GenBank/DDBJ databases">
        <title>First Report of a novel Colistin-Resistant species of Enterobacter cloacae complex Producing MCR-5 isolated from hospital sewage water.</title>
        <authorList>
            <person name="Zhou K."/>
        </authorList>
    </citation>
    <scope>NUCLEOTIDE SEQUENCE [LARGE SCALE GENOMIC DNA]</scope>
    <source>
        <strain evidence="13">HSW1412</strain>
    </source>
</reference>
<keyword evidence="6 10" id="KW-1133">Transmembrane helix</keyword>
<feature type="transmembrane region" description="Helical" evidence="10">
    <location>
        <begin position="31"/>
        <end position="52"/>
    </location>
</feature>
<evidence type="ECO:0000259" key="11">
    <source>
        <dbReference type="Pfam" id="PF00122"/>
    </source>
</evidence>
<feature type="transmembrane region" description="Helical" evidence="10">
    <location>
        <begin position="7"/>
        <end position="25"/>
    </location>
</feature>
<dbReference type="PANTHER" id="PTHR48085:SF5">
    <property type="entry name" value="CADMIUM_ZINC-TRANSPORTING ATPASE HMA4-RELATED"/>
    <property type="match status" value="1"/>
</dbReference>
<proteinExistence type="inferred from homology"/>
<evidence type="ECO:0000256" key="7">
    <source>
        <dbReference type="ARBA" id="ARBA00023136"/>
    </source>
</evidence>
<keyword evidence="10" id="KW-0547">Nucleotide-binding</keyword>
<dbReference type="InterPro" id="IPR023298">
    <property type="entry name" value="ATPase_P-typ_TM_dom_sf"/>
</dbReference>
<dbReference type="InterPro" id="IPR051014">
    <property type="entry name" value="Cation_Transport_ATPase_IB"/>
</dbReference>
<evidence type="ECO:0000256" key="5">
    <source>
        <dbReference type="ARBA" id="ARBA00022967"/>
    </source>
</evidence>
<dbReference type="InterPro" id="IPR036412">
    <property type="entry name" value="HAD-like_sf"/>
</dbReference>
<dbReference type="Pfam" id="PF00702">
    <property type="entry name" value="Hydrolase"/>
    <property type="match status" value="1"/>
</dbReference>
<dbReference type="AlphaFoldDB" id="A0A7T0DZX8"/>
<gene>
    <name evidence="13" type="ORF">IDM36_11025</name>
</gene>
<dbReference type="SUPFAM" id="SSF81653">
    <property type="entry name" value="Calcium ATPase, transduction domain A"/>
    <property type="match status" value="1"/>
</dbReference>
<keyword evidence="10" id="KW-1003">Cell membrane</keyword>
<dbReference type="SFLD" id="SFLDF00027">
    <property type="entry name" value="p-type_atpase"/>
    <property type="match status" value="1"/>
</dbReference>
<keyword evidence="4 10" id="KW-0479">Metal-binding</keyword>
<evidence type="ECO:0000259" key="12">
    <source>
        <dbReference type="Pfam" id="PF01814"/>
    </source>
</evidence>
<keyword evidence="5" id="KW-1278">Translocase</keyword>
<dbReference type="InterPro" id="IPR012312">
    <property type="entry name" value="Hemerythrin-like"/>
</dbReference>
<dbReference type="SFLD" id="SFLDS00003">
    <property type="entry name" value="Haloacid_Dehalogenase"/>
    <property type="match status" value="1"/>
</dbReference>
<evidence type="ECO:0000256" key="4">
    <source>
        <dbReference type="ARBA" id="ARBA00022723"/>
    </source>
</evidence>
<protein>
    <recommendedName>
        <fullName evidence="8">P-type Zn(2+) transporter</fullName>
        <ecNumber evidence="8">7.2.2.12</ecNumber>
    </recommendedName>
</protein>
<dbReference type="Gene3D" id="3.40.50.1000">
    <property type="entry name" value="HAD superfamily/HAD-like"/>
    <property type="match status" value="1"/>
</dbReference>
<evidence type="ECO:0000256" key="2">
    <source>
        <dbReference type="ARBA" id="ARBA00006024"/>
    </source>
</evidence>
<dbReference type="GO" id="GO:0005524">
    <property type="term" value="F:ATP binding"/>
    <property type="evidence" value="ECO:0007669"/>
    <property type="project" value="UniProtKB-UniRule"/>
</dbReference>
<evidence type="ECO:0000256" key="3">
    <source>
        <dbReference type="ARBA" id="ARBA00022692"/>
    </source>
</evidence>
<comment type="subcellular location">
    <subcellularLocation>
        <location evidence="10">Cell membrane</location>
    </subcellularLocation>
    <subcellularLocation>
        <location evidence="1">Membrane</location>
    </subcellularLocation>
</comment>
<evidence type="ECO:0000256" key="1">
    <source>
        <dbReference type="ARBA" id="ARBA00004370"/>
    </source>
</evidence>
<dbReference type="InterPro" id="IPR027256">
    <property type="entry name" value="P-typ_ATPase_IB"/>
</dbReference>
<organism evidence="13">
    <name type="scientific">Enterobacter mori</name>
    <dbReference type="NCBI Taxonomy" id="539813"/>
    <lineage>
        <taxon>Bacteria</taxon>
        <taxon>Pseudomonadati</taxon>
        <taxon>Pseudomonadota</taxon>
        <taxon>Gammaproteobacteria</taxon>
        <taxon>Enterobacterales</taxon>
        <taxon>Enterobacteriaceae</taxon>
        <taxon>Enterobacter</taxon>
    </lineage>
</organism>
<dbReference type="Gene3D" id="1.20.120.520">
    <property type="entry name" value="nmb1532 protein domain like"/>
    <property type="match status" value="1"/>
</dbReference>
<evidence type="ECO:0000256" key="8">
    <source>
        <dbReference type="ARBA" id="ARBA00039097"/>
    </source>
</evidence>
<evidence type="ECO:0000313" key="13">
    <source>
        <dbReference type="EMBL" id="QPK02595.1"/>
    </source>
</evidence>
<dbReference type="Pfam" id="PF01814">
    <property type="entry name" value="Hemerythrin"/>
    <property type="match status" value="1"/>
</dbReference>
<evidence type="ECO:0000256" key="9">
    <source>
        <dbReference type="ARBA" id="ARBA00047308"/>
    </source>
</evidence>
<dbReference type="Gene3D" id="3.40.1110.10">
    <property type="entry name" value="Calcium-transporting ATPase, cytoplasmic domain N"/>
    <property type="match status" value="1"/>
</dbReference>
<dbReference type="SUPFAM" id="SSF81665">
    <property type="entry name" value="Calcium ATPase, transmembrane domain M"/>
    <property type="match status" value="1"/>
</dbReference>
<dbReference type="SFLD" id="SFLDG00002">
    <property type="entry name" value="C1.7:_P-type_atpase_like"/>
    <property type="match status" value="1"/>
</dbReference>
<dbReference type="GO" id="GO:0046872">
    <property type="term" value="F:metal ion binding"/>
    <property type="evidence" value="ECO:0007669"/>
    <property type="project" value="UniProtKB-KW"/>
</dbReference>
<dbReference type="PRINTS" id="PR00119">
    <property type="entry name" value="CATATPASE"/>
</dbReference>
<keyword evidence="3 10" id="KW-0812">Transmembrane</keyword>
<dbReference type="InterPro" id="IPR059000">
    <property type="entry name" value="ATPase_P-type_domA"/>
</dbReference>